<gene>
    <name evidence="2" type="ORF">DCAF_LOCUS11134</name>
</gene>
<dbReference type="AlphaFoldDB" id="A0AAV1RK82"/>
<evidence type="ECO:0000313" key="2">
    <source>
        <dbReference type="EMBL" id="CAK7336128.1"/>
    </source>
</evidence>
<evidence type="ECO:0000313" key="3">
    <source>
        <dbReference type="Proteomes" id="UP001314170"/>
    </source>
</evidence>
<accession>A0AAV1RK82</accession>
<name>A0AAV1RK82_9ROSI</name>
<protein>
    <submittedName>
        <fullName evidence="2">Uncharacterized protein</fullName>
    </submittedName>
</protein>
<dbReference type="Proteomes" id="UP001314170">
    <property type="component" value="Unassembled WGS sequence"/>
</dbReference>
<reference evidence="2 3" key="1">
    <citation type="submission" date="2024-01" db="EMBL/GenBank/DDBJ databases">
        <authorList>
            <person name="Waweru B."/>
        </authorList>
    </citation>
    <scope>NUCLEOTIDE SEQUENCE [LARGE SCALE GENOMIC DNA]</scope>
</reference>
<feature type="region of interest" description="Disordered" evidence="1">
    <location>
        <begin position="1"/>
        <end position="23"/>
    </location>
</feature>
<evidence type="ECO:0000256" key="1">
    <source>
        <dbReference type="SAM" id="MobiDB-lite"/>
    </source>
</evidence>
<keyword evidence="3" id="KW-1185">Reference proteome</keyword>
<dbReference type="EMBL" id="CAWUPB010000994">
    <property type="protein sequence ID" value="CAK7336128.1"/>
    <property type="molecule type" value="Genomic_DNA"/>
</dbReference>
<proteinExistence type="predicted"/>
<comment type="caution">
    <text evidence="2">The sequence shown here is derived from an EMBL/GenBank/DDBJ whole genome shotgun (WGS) entry which is preliminary data.</text>
</comment>
<sequence>MKTGPAKINYNSKPPNSGYKGKERPTTVLLDLRRLTGQEELCHGEAISVPEPNTWSVSHIHESLSLDAIKPNNFLAEKMTSCRQYH</sequence>
<organism evidence="2 3">
    <name type="scientific">Dovyalis caffra</name>
    <dbReference type="NCBI Taxonomy" id="77055"/>
    <lineage>
        <taxon>Eukaryota</taxon>
        <taxon>Viridiplantae</taxon>
        <taxon>Streptophyta</taxon>
        <taxon>Embryophyta</taxon>
        <taxon>Tracheophyta</taxon>
        <taxon>Spermatophyta</taxon>
        <taxon>Magnoliopsida</taxon>
        <taxon>eudicotyledons</taxon>
        <taxon>Gunneridae</taxon>
        <taxon>Pentapetalae</taxon>
        <taxon>rosids</taxon>
        <taxon>fabids</taxon>
        <taxon>Malpighiales</taxon>
        <taxon>Salicaceae</taxon>
        <taxon>Flacourtieae</taxon>
        <taxon>Dovyalis</taxon>
    </lineage>
</organism>